<dbReference type="AlphaFoldDB" id="A0A6J4VQ98"/>
<protein>
    <submittedName>
        <fullName evidence="1">Uncharacterized protein</fullName>
    </submittedName>
</protein>
<sequence>MIVTGPVGAGKTTTMWTLGELLTDAEVPHAVLDVDQVRTYHPTPPDDRFGSRLGRRNTAAVTANYLAEGARILVLADVIEHSGDVDDYRRMLLDAVITVVRLDVPMDTILERLDVREPESTIAWHRNRAPELQAIMERERIGDLVIDVGQRTPIEVATEIAERIGILSSRTRGL</sequence>
<organism evidence="1">
    <name type="scientific">uncultured Thermomicrobiales bacterium</name>
    <dbReference type="NCBI Taxonomy" id="1645740"/>
    <lineage>
        <taxon>Bacteria</taxon>
        <taxon>Pseudomonadati</taxon>
        <taxon>Thermomicrobiota</taxon>
        <taxon>Thermomicrobia</taxon>
        <taxon>Thermomicrobiales</taxon>
        <taxon>environmental samples</taxon>
    </lineage>
</organism>
<proteinExistence type="predicted"/>
<name>A0A6J4VQ98_9BACT</name>
<gene>
    <name evidence="1" type="ORF">AVDCRST_MAG87-3691</name>
</gene>
<accession>A0A6J4VQ98</accession>
<dbReference type="Gene3D" id="3.40.50.300">
    <property type="entry name" value="P-loop containing nucleotide triphosphate hydrolases"/>
    <property type="match status" value="1"/>
</dbReference>
<dbReference type="EMBL" id="CADCWJ010000812">
    <property type="protein sequence ID" value="CAA9583813.1"/>
    <property type="molecule type" value="Genomic_DNA"/>
</dbReference>
<evidence type="ECO:0000313" key="1">
    <source>
        <dbReference type="EMBL" id="CAA9583813.1"/>
    </source>
</evidence>
<dbReference type="SUPFAM" id="SSF52540">
    <property type="entry name" value="P-loop containing nucleoside triphosphate hydrolases"/>
    <property type="match status" value="1"/>
</dbReference>
<dbReference type="InterPro" id="IPR027417">
    <property type="entry name" value="P-loop_NTPase"/>
</dbReference>
<reference evidence="1" key="1">
    <citation type="submission" date="2020-02" db="EMBL/GenBank/DDBJ databases">
        <authorList>
            <person name="Meier V. D."/>
        </authorList>
    </citation>
    <scope>NUCLEOTIDE SEQUENCE</scope>
    <source>
        <strain evidence="1">AVDCRST_MAG87</strain>
    </source>
</reference>